<evidence type="ECO:0000313" key="4">
    <source>
        <dbReference type="Proteomes" id="UP000298138"/>
    </source>
</evidence>
<dbReference type="Proteomes" id="UP000298138">
    <property type="component" value="Unassembled WGS sequence"/>
</dbReference>
<keyword evidence="2" id="KW-0732">Signal</keyword>
<dbReference type="AlphaFoldDB" id="A0A4S2MI31"/>
<feature type="signal peptide" evidence="2">
    <location>
        <begin position="1"/>
        <end position="26"/>
    </location>
</feature>
<reference evidence="3 4" key="1">
    <citation type="submission" date="2019-04" db="EMBL/GenBank/DDBJ databases">
        <title>Comparative genomics and transcriptomics to analyze fruiting body development in filamentous ascomycetes.</title>
        <authorList>
            <consortium name="DOE Joint Genome Institute"/>
            <person name="Lutkenhaus R."/>
            <person name="Traeger S."/>
            <person name="Breuer J."/>
            <person name="Kuo A."/>
            <person name="Lipzen A."/>
            <person name="Pangilinan J."/>
            <person name="Dilworth D."/>
            <person name="Sandor L."/>
            <person name="Poggeler S."/>
            <person name="Barry K."/>
            <person name="Grigoriev I.V."/>
            <person name="Nowrousian M."/>
        </authorList>
    </citation>
    <scope>NUCLEOTIDE SEQUENCE [LARGE SCALE GENOMIC DNA]</scope>
    <source>
        <strain evidence="3 4">CBS 389.68</strain>
    </source>
</reference>
<feature type="compositionally biased region" description="Basic and acidic residues" evidence="1">
    <location>
        <begin position="215"/>
        <end position="224"/>
    </location>
</feature>
<evidence type="ECO:0000256" key="2">
    <source>
        <dbReference type="SAM" id="SignalP"/>
    </source>
</evidence>
<sequence length="224" mass="24958">MRPPISSPLSLGLLICVLGFFGVVMAADEEHDVCNATVTMLVTEIETSNFGHKFRGIELKIVTPEQVFSMVPHISSTYYSAAYIDPLPAFSGSMTIKLAAGFVSIKSNSELVKPFRDLEKDGTPVVLELNKSRVLLPNALRRVNERDLPVLGMPFVAGTYMIVDHECRQLRFGQPSRTMERPKKENLVPILPPGKSCNALPQDVKPVMEEEEEKIDEKKSKRET</sequence>
<evidence type="ECO:0000313" key="3">
    <source>
        <dbReference type="EMBL" id="TGZ76540.1"/>
    </source>
</evidence>
<protein>
    <recommendedName>
        <fullName evidence="5">Peptidase A1 domain-containing protein</fullName>
    </recommendedName>
</protein>
<keyword evidence="4" id="KW-1185">Reference proteome</keyword>
<gene>
    <name evidence="3" type="ORF">EX30DRAFT_390044</name>
</gene>
<feature type="region of interest" description="Disordered" evidence="1">
    <location>
        <begin position="175"/>
        <end position="224"/>
    </location>
</feature>
<accession>A0A4S2MI31</accession>
<evidence type="ECO:0008006" key="5">
    <source>
        <dbReference type="Google" id="ProtNLM"/>
    </source>
</evidence>
<dbReference type="EMBL" id="ML220174">
    <property type="protein sequence ID" value="TGZ76540.1"/>
    <property type="molecule type" value="Genomic_DNA"/>
</dbReference>
<dbReference type="InParanoid" id="A0A4S2MI31"/>
<name>A0A4S2MI31_9PEZI</name>
<organism evidence="3 4">
    <name type="scientific">Ascodesmis nigricans</name>
    <dbReference type="NCBI Taxonomy" id="341454"/>
    <lineage>
        <taxon>Eukaryota</taxon>
        <taxon>Fungi</taxon>
        <taxon>Dikarya</taxon>
        <taxon>Ascomycota</taxon>
        <taxon>Pezizomycotina</taxon>
        <taxon>Pezizomycetes</taxon>
        <taxon>Pezizales</taxon>
        <taxon>Ascodesmidaceae</taxon>
        <taxon>Ascodesmis</taxon>
    </lineage>
</organism>
<evidence type="ECO:0000256" key="1">
    <source>
        <dbReference type="SAM" id="MobiDB-lite"/>
    </source>
</evidence>
<feature type="chain" id="PRO_5020840000" description="Peptidase A1 domain-containing protein" evidence="2">
    <location>
        <begin position="27"/>
        <end position="224"/>
    </location>
</feature>
<dbReference type="OrthoDB" id="4074350at2759"/>
<proteinExistence type="predicted"/>